<dbReference type="Proteomes" id="UP001207605">
    <property type="component" value="Unassembled WGS sequence"/>
</dbReference>
<dbReference type="PANTHER" id="PTHR41771">
    <property type="entry name" value="MEMBRANE PROTEIN-RELATED"/>
    <property type="match status" value="1"/>
</dbReference>
<dbReference type="InterPro" id="IPR014564">
    <property type="entry name" value="UCP031503_TM"/>
</dbReference>
<feature type="transmembrane region" description="Helical" evidence="1">
    <location>
        <begin position="77"/>
        <end position="96"/>
    </location>
</feature>
<feature type="transmembrane region" description="Helical" evidence="1">
    <location>
        <begin position="37"/>
        <end position="65"/>
    </location>
</feature>
<feature type="transmembrane region" description="Helical" evidence="1">
    <location>
        <begin position="175"/>
        <end position="198"/>
    </location>
</feature>
<reference evidence="2 3" key="1">
    <citation type="journal article" date="2021" name="ISME Commun">
        <title>Automated analysis of genomic sequences facilitates high-throughput and comprehensive description of bacteria.</title>
        <authorList>
            <person name="Hitch T.C.A."/>
        </authorList>
    </citation>
    <scope>NUCLEOTIDE SEQUENCE [LARGE SCALE GENOMIC DNA]</scope>
    <source>
        <strain evidence="2 3">Sanger_02</strain>
    </source>
</reference>
<keyword evidence="1" id="KW-0472">Membrane</keyword>
<keyword evidence="1" id="KW-0812">Transmembrane</keyword>
<evidence type="ECO:0000313" key="3">
    <source>
        <dbReference type="Proteomes" id="UP001207605"/>
    </source>
</evidence>
<organism evidence="2 3">
    <name type="scientific">Dorea ammoniilytica</name>
    <dbReference type="NCBI Taxonomy" id="2981788"/>
    <lineage>
        <taxon>Bacteria</taxon>
        <taxon>Bacillati</taxon>
        <taxon>Bacillota</taxon>
        <taxon>Clostridia</taxon>
        <taxon>Lachnospirales</taxon>
        <taxon>Lachnospiraceae</taxon>
        <taxon>Dorea</taxon>
    </lineage>
</organism>
<dbReference type="Pfam" id="PF07907">
    <property type="entry name" value="YibE_F"/>
    <property type="match status" value="1"/>
</dbReference>
<dbReference type="RefSeq" id="WP_262581020.1">
    <property type="nucleotide sequence ID" value="NZ_JAOQJV010000003.1"/>
</dbReference>
<dbReference type="InterPro" id="IPR012507">
    <property type="entry name" value="YibE_F"/>
</dbReference>
<evidence type="ECO:0000313" key="2">
    <source>
        <dbReference type="EMBL" id="MCU6699377.1"/>
    </source>
</evidence>
<name>A0ABT2S467_9FIRM</name>
<feature type="transmembrane region" description="Helical" evidence="1">
    <location>
        <begin position="218"/>
        <end position="244"/>
    </location>
</feature>
<proteinExistence type="predicted"/>
<dbReference type="EMBL" id="JAOQJV010000003">
    <property type="protein sequence ID" value="MCU6699377.1"/>
    <property type="molecule type" value="Genomic_DNA"/>
</dbReference>
<sequence length="253" mass="27387">MIGILGLILLFSVIIVGGERGAISLIALCGNLLLLSLSIFLMAIGVPSLLVTIGASGAVSCITLFYQNGSNIKTWSAFVAVVVTMSVLFVFIYGVVWRTEIGGLNEIQAVGEDVLYYYNVNLGISMKNVMASIIILSTLGAVLDMSLTVTVSVYEVKNHKPDITITEMIKSGMHIGSEVIGTTVNTLLFAYLGESLLLFSYLKMQKYSMELLLNSKILFQNCVSMFFGAIACVLVMPISAILLAKMAWLEELE</sequence>
<gene>
    <name evidence="2" type="ORF">OCV65_03870</name>
</gene>
<comment type="caution">
    <text evidence="2">The sequence shown here is derived from an EMBL/GenBank/DDBJ whole genome shotgun (WGS) entry which is preliminary data.</text>
</comment>
<feature type="transmembrane region" description="Helical" evidence="1">
    <location>
        <begin position="129"/>
        <end position="154"/>
    </location>
</feature>
<accession>A0ABT2S467</accession>
<dbReference type="PIRSF" id="PIRSF031503">
    <property type="entry name" value="UCP031503_mp"/>
    <property type="match status" value="1"/>
</dbReference>
<keyword evidence="3" id="KW-1185">Reference proteome</keyword>
<dbReference type="PANTHER" id="PTHR41771:SF1">
    <property type="entry name" value="MEMBRANE PROTEIN"/>
    <property type="match status" value="1"/>
</dbReference>
<keyword evidence="1" id="KW-1133">Transmembrane helix</keyword>
<evidence type="ECO:0000256" key="1">
    <source>
        <dbReference type="SAM" id="Phobius"/>
    </source>
</evidence>
<protein>
    <submittedName>
        <fullName evidence="2">YibE/F family protein</fullName>
    </submittedName>
</protein>